<evidence type="ECO:0000256" key="3">
    <source>
        <dbReference type="ARBA" id="ARBA00004840"/>
    </source>
</evidence>
<keyword evidence="14" id="KW-1015">Disulfide bond</keyword>
<feature type="compositionally biased region" description="Polar residues" evidence="19">
    <location>
        <begin position="200"/>
        <end position="210"/>
    </location>
</feature>
<evidence type="ECO:0000256" key="16">
    <source>
        <dbReference type="ARBA" id="ARBA00030536"/>
    </source>
</evidence>
<evidence type="ECO:0000256" key="18">
    <source>
        <dbReference type="ARBA" id="ARBA00047847"/>
    </source>
</evidence>
<dbReference type="CTD" id="64131"/>
<feature type="region of interest" description="Disordered" evidence="19">
    <location>
        <begin position="40"/>
        <end position="140"/>
    </location>
</feature>
<comment type="catalytic activity">
    <reaction evidence="18">
        <text>UDP-alpha-D-xylose + L-seryl-[protein] = 3-O-(beta-D-xylosyl)-L-seryl-[protein] + UDP + H(+)</text>
        <dbReference type="Rhea" id="RHEA:50192"/>
        <dbReference type="Rhea" id="RHEA-COMP:9863"/>
        <dbReference type="Rhea" id="RHEA-COMP:12567"/>
        <dbReference type="ChEBI" id="CHEBI:15378"/>
        <dbReference type="ChEBI" id="CHEBI:29999"/>
        <dbReference type="ChEBI" id="CHEBI:57632"/>
        <dbReference type="ChEBI" id="CHEBI:58223"/>
        <dbReference type="ChEBI" id="CHEBI:132085"/>
        <dbReference type="EC" id="2.4.2.26"/>
    </reaction>
</comment>
<comment type="pathway">
    <text evidence="4">Glycan metabolism; heparan sulfate biosynthesis.</text>
</comment>
<dbReference type="GO" id="GO:0000139">
    <property type="term" value="C:Golgi membrane"/>
    <property type="evidence" value="ECO:0007669"/>
    <property type="project" value="UniProtKB-SubCell"/>
</dbReference>
<evidence type="ECO:0000313" key="21">
    <source>
        <dbReference type="Proteomes" id="UP000504632"/>
    </source>
</evidence>
<evidence type="ECO:0000256" key="17">
    <source>
        <dbReference type="ARBA" id="ARBA00032285"/>
    </source>
</evidence>
<evidence type="ECO:0000256" key="19">
    <source>
        <dbReference type="SAM" id="MobiDB-lite"/>
    </source>
</evidence>
<evidence type="ECO:0000259" key="20">
    <source>
        <dbReference type="Pfam" id="PF12529"/>
    </source>
</evidence>
<protein>
    <recommendedName>
        <fullName evidence="8">Xylosyltransferase 1</fullName>
        <ecNumber evidence="7">2.4.2.26</ecNumber>
    </recommendedName>
    <alternativeName>
        <fullName evidence="16">Peptide O-xylosyltransferase 1</fullName>
    </alternativeName>
    <alternativeName>
        <fullName evidence="17">Xylosyltransferase I</fullName>
    </alternativeName>
</protein>
<dbReference type="InterPro" id="IPR043538">
    <property type="entry name" value="XYLT"/>
</dbReference>
<evidence type="ECO:0000256" key="11">
    <source>
        <dbReference type="ARBA" id="ARBA00022723"/>
    </source>
</evidence>
<feature type="compositionally biased region" description="Polar residues" evidence="19">
    <location>
        <begin position="120"/>
        <end position="133"/>
    </location>
</feature>
<dbReference type="InterPro" id="IPR003406">
    <property type="entry name" value="Glyco_trans_14"/>
</dbReference>
<dbReference type="Pfam" id="PF02485">
    <property type="entry name" value="Branch"/>
    <property type="match status" value="1"/>
</dbReference>
<keyword evidence="11" id="KW-0479">Metal-binding</keyword>
<keyword evidence="9" id="KW-0328">Glycosyltransferase</keyword>
<dbReference type="UniPathway" id="UPA00756"/>
<dbReference type="RefSeq" id="XP_030646631.1">
    <property type="nucleotide sequence ID" value="XM_030790771.1"/>
</dbReference>
<evidence type="ECO:0000256" key="1">
    <source>
        <dbReference type="ARBA" id="ARBA00001968"/>
    </source>
</evidence>
<evidence type="ECO:0000256" key="10">
    <source>
        <dbReference type="ARBA" id="ARBA00022679"/>
    </source>
</evidence>
<proteinExistence type="inferred from homology"/>
<dbReference type="OrthoDB" id="2019572at2759"/>
<evidence type="ECO:0000256" key="9">
    <source>
        <dbReference type="ARBA" id="ARBA00022676"/>
    </source>
</evidence>
<evidence type="ECO:0000256" key="2">
    <source>
        <dbReference type="ARBA" id="ARBA00004323"/>
    </source>
</evidence>
<comment type="similarity">
    <text evidence="5">Belongs to the glycosyltransferase 14 family. XylT subfamily.</text>
</comment>
<evidence type="ECO:0000313" key="22">
    <source>
        <dbReference type="RefSeq" id="XP_030646631.1"/>
    </source>
</evidence>
<gene>
    <name evidence="22" type="primary">xylt1</name>
</gene>
<dbReference type="AlphaFoldDB" id="A0A6J2WRQ2"/>
<evidence type="ECO:0000256" key="12">
    <source>
        <dbReference type="ARBA" id="ARBA00023034"/>
    </source>
</evidence>
<evidence type="ECO:0000256" key="6">
    <source>
        <dbReference type="ARBA" id="ARBA00011245"/>
    </source>
</evidence>
<dbReference type="InterPro" id="IPR024448">
    <property type="entry name" value="XylT_C"/>
</dbReference>
<comment type="pathway">
    <text evidence="3">Glycan metabolism; chondroitin sulfate biosynthesis.</text>
</comment>
<evidence type="ECO:0000256" key="15">
    <source>
        <dbReference type="ARBA" id="ARBA00023180"/>
    </source>
</evidence>
<comment type="subunit">
    <text evidence="6">Monomer.</text>
</comment>
<reference evidence="22" key="1">
    <citation type="submission" date="2025-08" db="UniProtKB">
        <authorList>
            <consortium name="RefSeq"/>
        </authorList>
    </citation>
    <scope>IDENTIFICATION</scope>
</reference>
<feature type="compositionally biased region" description="Basic and acidic residues" evidence="19">
    <location>
        <begin position="46"/>
        <end position="58"/>
    </location>
</feature>
<keyword evidence="21" id="KW-1185">Reference proteome</keyword>
<sequence length="925" mass="105099">MVGSLCARKLARRSRSALIAALTVLLVQTLIVWNFSSLDSGEDREDGGNGREKRDRIGINKAYSEYPKSGFQRRHHQPPLGKAAVRHKQHPDGYHSHRPKEKVRVDSNNENSVPKDFENIDNSNFGARSQTQRHALDKHKKGLLEKAQAQQGVAKGSNEVIQYAQAKPGHNRTSARADRGQGAGGPARHPQPSQQHHHNLQQQAKKSTTPAPDLKYDQPPKCEISGKEAISALSRAKTKECRQQIAEVYCRHKERQLMPEKVTRYCPLEGKASVNVQWEDDSMETMPAVPVRIAFVLVVHGRASRQVQRLFKAIYHTSHFYYIHVDQRSNYLHRQMIALATSNPNVRVTPWRMSTIWGGASLLSMYLQSMKDLLAMKDWPWDFFINLSAAHYPIRTNDQLVAFLSKYRDMNFIKSHGRDKRAFIRKQGLDRLFFECDTHMWRLGDRKIPEGISVDGGSDWFLLNRVFVEYVINSQDDLVTNMKRFYAYTLLPAESFFHTVLENSPHCESMVDNNLRITNWNRKLGCKCQYKHIVDWCGCSPNDFKPSDLPRFQQTTRPTFFARKFEASVNQEIVNQLDAFLFGSLPPGTPGLKAYWENVFDEADGTHSLSDTQLTHYHAFARLGLSRASGSLQGDPTDSSCRYFAMGHPTSVHIYFLSDEFQGYLVKHHATNLKTSKLETLETWVMPKKFFKFTNSPSSFTRLQFAEIGTDWDAKERIFRNFGNLMGPTDEPVGMQRWGKGPNVTVTVVWIDPTNVIAATYDILIDASAEFTHYRPPLNLPLRPGIWTVRVLHHWSPVAETRFLISPLTHHKHLPIRQEDALKVHNGPAKNSYMEQSFHGLNPILNIPVHLGQVEAAEHNAGLTGAQLERWVDSLVGEVWSAVDICSTGPSGCPVMQTCREMGWSSLSPDPKSQLGPPRANGRIR</sequence>
<feature type="region of interest" description="Disordered" evidence="19">
    <location>
        <begin position="904"/>
        <end position="925"/>
    </location>
</feature>
<dbReference type="GO" id="GO:0046872">
    <property type="term" value="F:metal ion binding"/>
    <property type="evidence" value="ECO:0007669"/>
    <property type="project" value="UniProtKB-KW"/>
</dbReference>
<evidence type="ECO:0000256" key="13">
    <source>
        <dbReference type="ARBA" id="ARBA00023136"/>
    </source>
</evidence>
<dbReference type="InParanoid" id="A0A6J2WRQ2"/>
<accession>A0A6J2WRQ2</accession>
<keyword evidence="12" id="KW-0333">Golgi apparatus</keyword>
<dbReference type="GO" id="GO:0030158">
    <property type="term" value="F:protein xylosyltransferase activity"/>
    <property type="evidence" value="ECO:0007669"/>
    <property type="project" value="UniProtKB-EC"/>
</dbReference>
<feature type="compositionally biased region" description="Basic and acidic residues" evidence="19">
    <location>
        <begin position="102"/>
        <end position="118"/>
    </location>
</feature>
<comment type="subcellular location">
    <subcellularLocation>
        <location evidence="2">Golgi apparatus membrane</location>
        <topology evidence="2">Single-pass type II membrane protein</topology>
    </subcellularLocation>
</comment>
<evidence type="ECO:0000256" key="8">
    <source>
        <dbReference type="ARBA" id="ARBA00015604"/>
    </source>
</evidence>
<name>A0A6J2WRQ2_CHACN</name>
<keyword evidence="13" id="KW-0472">Membrane</keyword>
<keyword evidence="15" id="KW-0325">Glycoprotein</keyword>
<dbReference type="EC" id="2.4.2.26" evidence="7"/>
<dbReference type="Proteomes" id="UP000504632">
    <property type="component" value="Chromosome 13"/>
</dbReference>
<feature type="region of interest" description="Disordered" evidence="19">
    <location>
        <begin position="166"/>
        <end position="221"/>
    </location>
</feature>
<organism evidence="21 22">
    <name type="scientific">Chanos chanos</name>
    <name type="common">Milkfish</name>
    <name type="synonym">Mugil chanos</name>
    <dbReference type="NCBI Taxonomy" id="29144"/>
    <lineage>
        <taxon>Eukaryota</taxon>
        <taxon>Metazoa</taxon>
        <taxon>Chordata</taxon>
        <taxon>Craniata</taxon>
        <taxon>Vertebrata</taxon>
        <taxon>Euteleostomi</taxon>
        <taxon>Actinopterygii</taxon>
        <taxon>Neopterygii</taxon>
        <taxon>Teleostei</taxon>
        <taxon>Ostariophysi</taxon>
        <taxon>Gonorynchiformes</taxon>
        <taxon>Chanidae</taxon>
        <taxon>Chanos</taxon>
    </lineage>
</organism>
<dbReference type="UniPathway" id="UPA00755"/>
<dbReference type="Pfam" id="PF12529">
    <property type="entry name" value="Xylo_C"/>
    <property type="match status" value="1"/>
</dbReference>
<dbReference type="GeneID" id="115826848"/>
<dbReference type="PANTHER" id="PTHR46025:SF2">
    <property type="entry name" value="XYLOSYLTRANSFERASE 1"/>
    <property type="match status" value="1"/>
</dbReference>
<dbReference type="GO" id="GO:0015012">
    <property type="term" value="P:heparan sulfate proteoglycan biosynthetic process"/>
    <property type="evidence" value="ECO:0007669"/>
    <property type="project" value="UniProtKB-UniPathway"/>
</dbReference>
<evidence type="ECO:0000256" key="5">
    <source>
        <dbReference type="ARBA" id="ARBA00010195"/>
    </source>
</evidence>
<comment type="cofactor">
    <cofactor evidence="1">
        <name>a divalent metal cation</name>
        <dbReference type="ChEBI" id="CHEBI:60240"/>
    </cofactor>
</comment>
<dbReference type="GO" id="GO:0050650">
    <property type="term" value="P:chondroitin sulfate proteoglycan biosynthetic process"/>
    <property type="evidence" value="ECO:0007669"/>
    <property type="project" value="TreeGrafter"/>
</dbReference>
<evidence type="ECO:0000256" key="7">
    <source>
        <dbReference type="ARBA" id="ARBA00011972"/>
    </source>
</evidence>
<evidence type="ECO:0000256" key="4">
    <source>
        <dbReference type="ARBA" id="ARBA00005093"/>
    </source>
</evidence>
<evidence type="ECO:0000256" key="14">
    <source>
        <dbReference type="ARBA" id="ARBA00023157"/>
    </source>
</evidence>
<feature type="domain" description="Xylosyltransferase C-terminal" evidence="20">
    <location>
        <begin position="578"/>
        <end position="759"/>
    </location>
</feature>
<keyword evidence="10" id="KW-0808">Transferase</keyword>
<dbReference type="PANTHER" id="PTHR46025">
    <property type="entry name" value="XYLOSYLTRANSFERASE OXT"/>
    <property type="match status" value="1"/>
</dbReference>